<gene>
    <name evidence="2" type="ORF">HYC85_027945</name>
</gene>
<dbReference type="AlphaFoldDB" id="A0A7J7FXT2"/>
<dbReference type="InterPro" id="IPR002156">
    <property type="entry name" value="RNaseH_domain"/>
</dbReference>
<organism evidence="2 3">
    <name type="scientific">Camellia sinensis</name>
    <name type="common">Tea plant</name>
    <name type="synonym">Thea sinensis</name>
    <dbReference type="NCBI Taxonomy" id="4442"/>
    <lineage>
        <taxon>Eukaryota</taxon>
        <taxon>Viridiplantae</taxon>
        <taxon>Streptophyta</taxon>
        <taxon>Embryophyta</taxon>
        <taxon>Tracheophyta</taxon>
        <taxon>Spermatophyta</taxon>
        <taxon>Magnoliopsida</taxon>
        <taxon>eudicotyledons</taxon>
        <taxon>Gunneridae</taxon>
        <taxon>Pentapetalae</taxon>
        <taxon>asterids</taxon>
        <taxon>Ericales</taxon>
        <taxon>Theaceae</taxon>
        <taxon>Camellia</taxon>
    </lineage>
</organism>
<proteinExistence type="predicted"/>
<keyword evidence="3" id="KW-1185">Reference proteome</keyword>
<dbReference type="Pfam" id="PF13456">
    <property type="entry name" value="RVT_3"/>
    <property type="match status" value="1"/>
</dbReference>
<feature type="domain" description="RNase H type-1" evidence="1">
    <location>
        <begin position="21"/>
        <end position="76"/>
    </location>
</feature>
<name>A0A7J7FXT2_CAMSI</name>
<reference evidence="3" key="1">
    <citation type="journal article" date="2020" name="Nat. Commun.">
        <title>Genome assembly of wild tea tree DASZ reveals pedigree and selection history of tea varieties.</title>
        <authorList>
            <person name="Zhang W."/>
            <person name="Zhang Y."/>
            <person name="Qiu H."/>
            <person name="Guo Y."/>
            <person name="Wan H."/>
            <person name="Zhang X."/>
            <person name="Scossa F."/>
            <person name="Alseekh S."/>
            <person name="Zhang Q."/>
            <person name="Wang P."/>
            <person name="Xu L."/>
            <person name="Schmidt M.H."/>
            <person name="Jia X."/>
            <person name="Li D."/>
            <person name="Zhu A."/>
            <person name="Guo F."/>
            <person name="Chen W."/>
            <person name="Ni D."/>
            <person name="Usadel B."/>
            <person name="Fernie A.R."/>
            <person name="Wen W."/>
        </authorList>
    </citation>
    <scope>NUCLEOTIDE SEQUENCE [LARGE SCALE GENOMIC DNA]</scope>
    <source>
        <strain evidence="3">cv. G240</strain>
    </source>
</reference>
<comment type="caution">
    <text evidence="2">The sequence shown here is derived from an EMBL/GenBank/DDBJ whole genome shotgun (WGS) entry which is preliminary data.</text>
</comment>
<dbReference type="GO" id="GO:0003676">
    <property type="term" value="F:nucleic acid binding"/>
    <property type="evidence" value="ECO:0007669"/>
    <property type="project" value="InterPro"/>
</dbReference>
<evidence type="ECO:0000259" key="1">
    <source>
        <dbReference type="Pfam" id="PF13456"/>
    </source>
</evidence>
<dbReference type="Proteomes" id="UP000593564">
    <property type="component" value="Unassembled WGS sequence"/>
</dbReference>
<reference evidence="2 3" key="2">
    <citation type="submission" date="2020-07" db="EMBL/GenBank/DDBJ databases">
        <title>Genome assembly of wild tea tree DASZ reveals pedigree and selection history of tea varieties.</title>
        <authorList>
            <person name="Zhang W."/>
        </authorList>
    </citation>
    <scope>NUCLEOTIDE SEQUENCE [LARGE SCALE GENOMIC DNA]</scope>
    <source>
        <strain evidence="3">cv. G240</strain>
        <tissue evidence="2">Leaf</tissue>
    </source>
</reference>
<protein>
    <recommendedName>
        <fullName evidence="1">RNase H type-1 domain-containing protein</fullName>
    </recommendedName>
</protein>
<evidence type="ECO:0000313" key="2">
    <source>
        <dbReference type="EMBL" id="KAF5931774.1"/>
    </source>
</evidence>
<dbReference type="GO" id="GO:0004523">
    <property type="term" value="F:RNA-DNA hybrid ribonuclease activity"/>
    <property type="evidence" value="ECO:0007669"/>
    <property type="project" value="InterPro"/>
</dbReference>
<sequence>MVAPRVISMTIWLCRHSKRCIYRGLTIMMQKVVTNVEIEIDSEMAMKLIQDGANNNSPYRALIEYANFLLRICKSSISHTPLGIKLLCRFYGQPGSEPTGACLLIFL</sequence>
<accession>A0A7J7FXT2</accession>
<evidence type="ECO:0000313" key="3">
    <source>
        <dbReference type="Proteomes" id="UP000593564"/>
    </source>
</evidence>
<dbReference type="EMBL" id="JACBKZ010000014">
    <property type="protein sequence ID" value="KAF5931774.1"/>
    <property type="molecule type" value="Genomic_DNA"/>
</dbReference>